<dbReference type="AlphaFoldDB" id="A0A4P9Y615"/>
<reference evidence="3" key="1">
    <citation type="journal article" date="2018" name="Nat. Microbiol.">
        <title>Leveraging single-cell genomics to expand the fungal tree of life.</title>
        <authorList>
            <person name="Ahrendt S.R."/>
            <person name="Quandt C.A."/>
            <person name="Ciobanu D."/>
            <person name="Clum A."/>
            <person name="Salamov A."/>
            <person name="Andreopoulos B."/>
            <person name="Cheng J.F."/>
            <person name="Woyke T."/>
            <person name="Pelin A."/>
            <person name="Henrissat B."/>
            <person name="Reynolds N.K."/>
            <person name="Benny G.L."/>
            <person name="Smith M.E."/>
            <person name="James T.Y."/>
            <person name="Grigoriev I.V."/>
        </authorList>
    </citation>
    <scope>NUCLEOTIDE SEQUENCE [LARGE SCALE GENOMIC DNA]</scope>
</reference>
<feature type="region of interest" description="Disordered" evidence="1">
    <location>
        <begin position="1"/>
        <end position="31"/>
    </location>
</feature>
<name>A0A4P9Y615_9FUNG</name>
<feature type="region of interest" description="Disordered" evidence="1">
    <location>
        <begin position="68"/>
        <end position="194"/>
    </location>
</feature>
<dbReference type="OrthoDB" id="2874176at2759"/>
<evidence type="ECO:0000313" key="2">
    <source>
        <dbReference type="EMBL" id="RKP13270.1"/>
    </source>
</evidence>
<accession>A0A4P9Y615</accession>
<gene>
    <name evidence="2" type="ORF">BJ684DRAFT_20220</name>
</gene>
<sequence length="194" mass="20650">MPEANVRGVVVNHVSGDRPSSAPSQQPNLADLPSVLQKVVAERDALRAQNDQLWKIIEKQRTAIQQLQKKALDRVDPPSQGQRKSSYSEGMPLQDPSSFPSSPTPATTTSSLDPSIAPSSLPSSILPPMAITEVQSAASHPHIPAPLDLSPRMVQEGSRKKSASTSSLVDTRDTQAGPILLTLAEPTPPPPPPQ</sequence>
<evidence type="ECO:0000313" key="3">
    <source>
        <dbReference type="Proteomes" id="UP000267251"/>
    </source>
</evidence>
<keyword evidence="3" id="KW-1185">Reference proteome</keyword>
<dbReference type="Proteomes" id="UP000267251">
    <property type="component" value="Unassembled WGS sequence"/>
</dbReference>
<feature type="compositionally biased region" description="Polar residues" evidence="1">
    <location>
        <begin position="79"/>
        <end position="88"/>
    </location>
</feature>
<feature type="non-terminal residue" evidence="2">
    <location>
        <position position="194"/>
    </location>
</feature>
<feature type="compositionally biased region" description="Low complexity" evidence="1">
    <location>
        <begin position="96"/>
        <end position="128"/>
    </location>
</feature>
<dbReference type="EMBL" id="KZ988063">
    <property type="protein sequence ID" value="RKP13270.1"/>
    <property type="molecule type" value="Genomic_DNA"/>
</dbReference>
<proteinExistence type="predicted"/>
<evidence type="ECO:0000256" key="1">
    <source>
        <dbReference type="SAM" id="MobiDB-lite"/>
    </source>
</evidence>
<protein>
    <submittedName>
        <fullName evidence="2">Uncharacterized protein</fullName>
    </submittedName>
</protein>
<organism evidence="2 3">
    <name type="scientific">Piptocephalis cylindrospora</name>
    <dbReference type="NCBI Taxonomy" id="1907219"/>
    <lineage>
        <taxon>Eukaryota</taxon>
        <taxon>Fungi</taxon>
        <taxon>Fungi incertae sedis</taxon>
        <taxon>Zoopagomycota</taxon>
        <taxon>Zoopagomycotina</taxon>
        <taxon>Zoopagomycetes</taxon>
        <taxon>Zoopagales</taxon>
        <taxon>Piptocephalidaceae</taxon>
        <taxon>Piptocephalis</taxon>
    </lineage>
</organism>